<gene>
    <name evidence="3" type="ORF">INT44_008254</name>
</gene>
<dbReference type="SUPFAM" id="SSF49785">
    <property type="entry name" value="Galactose-binding domain-like"/>
    <property type="match status" value="1"/>
</dbReference>
<sequence length="227" mass="25952">MPHQHSAHCEHEHEDLPGSGEQALLYSRIDRDNIRCLNEAEPDSGKSVVKPWDQRLDNDKFVESDADEQLLITIPYVTVQYTVGIGYTYTNWPILSFTGSVKLRSICLRTGHGDYAPSKLKVYTNRDSIDFDDVSDMQPVQEWDLVRGSDEVVEYTTRSTKFSNVRNITLFFPENYGEDTSIVRFLGFKGEWSEVKRDPIITIYEASANPADHKNPAAEDKLHYSID</sequence>
<dbReference type="AlphaFoldDB" id="A0A8H7PYF0"/>
<dbReference type="InterPro" id="IPR037047">
    <property type="entry name" value="PITH_dom_sf"/>
</dbReference>
<dbReference type="InterPro" id="IPR010400">
    <property type="entry name" value="PITH_dom"/>
</dbReference>
<reference evidence="3" key="1">
    <citation type="submission" date="2020-12" db="EMBL/GenBank/DDBJ databases">
        <title>Metabolic potential, ecology and presence of endohyphal bacteria is reflected in genomic diversity of Mucoromycotina.</title>
        <authorList>
            <person name="Muszewska A."/>
            <person name="Okrasinska A."/>
            <person name="Steczkiewicz K."/>
            <person name="Drgas O."/>
            <person name="Orlowska M."/>
            <person name="Perlinska-Lenart U."/>
            <person name="Aleksandrzak-Piekarczyk T."/>
            <person name="Szatraj K."/>
            <person name="Zielenkiewicz U."/>
            <person name="Pilsyk S."/>
            <person name="Malc E."/>
            <person name="Mieczkowski P."/>
            <person name="Kruszewska J.S."/>
            <person name="Biernat P."/>
            <person name="Pawlowska J."/>
        </authorList>
    </citation>
    <scope>NUCLEOTIDE SEQUENCE</scope>
    <source>
        <strain evidence="3">WA0000051536</strain>
    </source>
</reference>
<evidence type="ECO:0000256" key="1">
    <source>
        <dbReference type="ARBA" id="ARBA00025788"/>
    </source>
</evidence>
<protein>
    <recommendedName>
        <fullName evidence="2">PITH domain-containing protein</fullName>
    </recommendedName>
</protein>
<dbReference type="Proteomes" id="UP000612746">
    <property type="component" value="Unassembled WGS sequence"/>
</dbReference>
<evidence type="ECO:0000313" key="3">
    <source>
        <dbReference type="EMBL" id="KAG2181441.1"/>
    </source>
</evidence>
<dbReference type="EMBL" id="JAEPRA010000008">
    <property type="protein sequence ID" value="KAG2181441.1"/>
    <property type="molecule type" value="Genomic_DNA"/>
</dbReference>
<organism evidence="3 4">
    <name type="scientific">Umbelopsis vinacea</name>
    <dbReference type="NCBI Taxonomy" id="44442"/>
    <lineage>
        <taxon>Eukaryota</taxon>
        <taxon>Fungi</taxon>
        <taxon>Fungi incertae sedis</taxon>
        <taxon>Mucoromycota</taxon>
        <taxon>Mucoromycotina</taxon>
        <taxon>Umbelopsidomycetes</taxon>
        <taxon>Umbelopsidales</taxon>
        <taxon>Umbelopsidaceae</taxon>
        <taxon>Umbelopsis</taxon>
    </lineage>
</organism>
<proteinExistence type="inferred from homology"/>
<dbReference type="InterPro" id="IPR008979">
    <property type="entry name" value="Galactose-bd-like_sf"/>
</dbReference>
<dbReference type="PROSITE" id="PS51532">
    <property type="entry name" value="PITH"/>
    <property type="match status" value="1"/>
</dbReference>
<accession>A0A8H7PYF0</accession>
<name>A0A8H7PYF0_9FUNG</name>
<evidence type="ECO:0000313" key="4">
    <source>
        <dbReference type="Proteomes" id="UP000612746"/>
    </source>
</evidence>
<dbReference type="InterPro" id="IPR045099">
    <property type="entry name" value="PITH1-like"/>
</dbReference>
<dbReference type="Gene3D" id="2.60.120.470">
    <property type="entry name" value="PITH domain"/>
    <property type="match status" value="1"/>
</dbReference>
<dbReference type="OrthoDB" id="2635at2759"/>
<comment type="caution">
    <text evidence="3">The sequence shown here is derived from an EMBL/GenBank/DDBJ whole genome shotgun (WGS) entry which is preliminary data.</text>
</comment>
<dbReference type="PANTHER" id="PTHR12175">
    <property type="entry name" value="AD039 HT014 THIOREDOXIN FAMILY TRP26"/>
    <property type="match status" value="1"/>
</dbReference>
<dbReference type="GO" id="GO:0005634">
    <property type="term" value="C:nucleus"/>
    <property type="evidence" value="ECO:0007669"/>
    <property type="project" value="TreeGrafter"/>
</dbReference>
<comment type="similarity">
    <text evidence="1">Belongs to the PITHD1 family.</text>
</comment>
<keyword evidence="4" id="KW-1185">Reference proteome</keyword>
<dbReference type="PANTHER" id="PTHR12175:SF1">
    <property type="entry name" value="PITH DOMAIN-CONTAINING PROTEIN 1"/>
    <property type="match status" value="1"/>
</dbReference>
<dbReference type="GO" id="GO:0005737">
    <property type="term" value="C:cytoplasm"/>
    <property type="evidence" value="ECO:0007669"/>
    <property type="project" value="UniProtKB-ARBA"/>
</dbReference>
<evidence type="ECO:0000259" key="2">
    <source>
        <dbReference type="PROSITE" id="PS51532"/>
    </source>
</evidence>
<feature type="domain" description="PITH" evidence="2">
    <location>
        <begin position="14"/>
        <end position="208"/>
    </location>
</feature>
<dbReference type="Pfam" id="PF06201">
    <property type="entry name" value="PITH"/>
    <property type="match status" value="2"/>
</dbReference>